<feature type="compositionally biased region" description="Polar residues" evidence="2">
    <location>
        <begin position="537"/>
        <end position="551"/>
    </location>
</feature>
<feature type="compositionally biased region" description="Basic and acidic residues" evidence="2">
    <location>
        <begin position="999"/>
        <end position="1013"/>
    </location>
</feature>
<keyword evidence="6" id="KW-1185">Reference proteome</keyword>
<feature type="domain" description="DNA/RNA-binding" evidence="3">
    <location>
        <begin position="171"/>
        <end position="443"/>
    </location>
</feature>
<evidence type="ECO:0000256" key="2">
    <source>
        <dbReference type="SAM" id="MobiDB-lite"/>
    </source>
</evidence>
<dbReference type="InterPro" id="IPR011990">
    <property type="entry name" value="TPR-like_helical_dom_sf"/>
</dbReference>
<protein>
    <submittedName>
        <fullName evidence="5">Protein SMG7</fullName>
    </submittedName>
</protein>
<feature type="compositionally biased region" description="Polar residues" evidence="2">
    <location>
        <begin position="608"/>
        <end position="631"/>
    </location>
</feature>
<dbReference type="GO" id="GO:0005697">
    <property type="term" value="C:telomerase holoenzyme complex"/>
    <property type="evidence" value="ECO:0007669"/>
    <property type="project" value="TreeGrafter"/>
</dbReference>
<dbReference type="InterPro" id="IPR019458">
    <property type="entry name" value="Est1-like_N"/>
</dbReference>
<evidence type="ECO:0000256" key="1">
    <source>
        <dbReference type="ARBA" id="ARBA00023161"/>
    </source>
</evidence>
<dbReference type="Pfam" id="PF10373">
    <property type="entry name" value="EST1_DNA_bind"/>
    <property type="match status" value="1"/>
</dbReference>
<dbReference type="AlphaFoldDB" id="A0A8X6U2X5"/>
<accession>A0A8X6U2X5</accession>
<dbReference type="Gene3D" id="1.25.40.10">
    <property type="entry name" value="Tetratricopeptide repeat domain"/>
    <property type="match status" value="1"/>
</dbReference>
<proteinExistence type="predicted"/>
<dbReference type="SUPFAM" id="SSF48452">
    <property type="entry name" value="TPR-like"/>
    <property type="match status" value="1"/>
</dbReference>
<feature type="compositionally biased region" description="Basic and acidic residues" evidence="2">
    <location>
        <begin position="632"/>
        <end position="641"/>
    </location>
</feature>
<dbReference type="GO" id="GO:0042162">
    <property type="term" value="F:telomeric DNA binding"/>
    <property type="evidence" value="ECO:0007669"/>
    <property type="project" value="TreeGrafter"/>
</dbReference>
<dbReference type="InterPro" id="IPR045153">
    <property type="entry name" value="Est1/Ebs1-like"/>
</dbReference>
<name>A0A8X6U2X5_NEPPI</name>
<dbReference type="PANTHER" id="PTHR15696">
    <property type="entry name" value="SMG-7 SUPPRESSOR WITH MORPHOLOGICAL EFFECT ON GENITALIA PROTEIN 7"/>
    <property type="match status" value="1"/>
</dbReference>
<dbReference type="PANTHER" id="PTHR15696:SF5">
    <property type="entry name" value="NONSENSE-MEDIATED MRNA DECAY FACTOR SMG7"/>
    <property type="match status" value="1"/>
</dbReference>
<feature type="domain" description="Telomerase activating protein Est1-like N-terminal" evidence="4">
    <location>
        <begin position="55"/>
        <end position="167"/>
    </location>
</feature>
<dbReference type="Proteomes" id="UP000887013">
    <property type="component" value="Unassembled WGS sequence"/>
</dbReference>
<feature type="region of interest" description="Disordered" evidence="2">
    <location>
        <begin position="758"/>
        <end position="778"/>
    </location>
</feature>
<evidence type="ECO:0000313" key="5">
    <source>
        <dbReference type="EMBL" id="GFT76405.1"/>
    </source>
</evidence>
<organism evidence="5 6">
    <name type="scientific">Nephila pilipes</name>
    <name type="common">Giant wood spider</name>
    <name type="synonym">Nephila maculata</name>
    <dbReference type="NCBI Taxonomy" id="299642"/>
    <lineage>
        <taxon>Eukaryota</taxon>
        <taxon>Metazoa</taxon>
        <taxon>Ecdysozoa</taxon>
        <taxon>Arthropoda</taxon>
        <taxon>Chelicerata</taxon>
        <taxon>Arachnida</taxon>
        <taxon>Araneae</taxon>
        <taxon>Araneomorphae</taxon>
        <taxon>Entelegynae</taxon>
        <taxon>Araneoidea</taxon>
        <taxon>Nephilidae</taxon>
        <taxon>Nephila</taxon>
    </lineage>
</organism>
<evidence type="ECO:0000313" key="6">
    <source>
        <dbReference type="Proteomes" id="UP000887013"/>
    </source>
</evidence>
<reference evidence="5" key="1">
    <citation type="submission" date="2020-08" db="EMBL/GenBank/DDBJ databases">
        <title>Multicomponent nature underlies the extraordinary mechanical properties of spider dragline silk.</title>
        <authorList>
            <person name="Kono N."/>
            <person name="Nakamura H."/>
            <person name="Mori M."/>
            <person name="Yoshida Y."/>
            <person name="Ohtoshi R."/>
            <person name="Malay A.D."/>
            <person name="Moran D.A.P."/>
            <person name="Tomita M."/>
            <person name="Numata K."/>
            <person name="Arakawa K."/>
        </authorList>
    </citation>
    <scope>NUCLEOTIDE SEQUENCE</scope>
</reference>
<feature type="region of interest" description="Disordered" evidence="2">
    <location>
        <begin position="987"/>
        <end position="1013"/>
    </location>
</feature>
<feature type="compositionally biased region" description="Basic and acidic residues" evidence="2">
    <location>
        <begin position="564"/>
        <end position="606"/>
    </location>
</feature>
<dbReference type="InterPro" id="IPR018834">
    <property type="entry name" value="DNA/RNA-bd_Est1-type"/>
</dbReference>
<feature type="region of interest" description="Disordered" evidence="2">
    <location>
        <begin position="522"/>
        <end position="665"/>
    </location>
</feature>
<dbReference type="Pfam" id="PF10374">
    <property type="entry name" value="EST1"/>
    <property type="match status" value="1"/>
</dbReference>
<evidence type="ECO:0000259" key="3">
    <source>
        <dbReference type="Pfam" id="PF10373"/>
    </source>
</evidence>
<dbReference type="GO" id="GO:0000184">
    <property type="term" value="P:nuclear-transcribed mRNA catabolic process, nonsense-mediated decay"/>
    <property type="evidence" value="ECO:0007669"/>
    <property type="project" value="UniProtKB-KW"/>
</dbReference>
<dbReference type="EMBL" id="BMAW01071072">
    <property type="protein sequence ID" value="GFT76405.1"/>
    <property type="molecule type" value="Genomic_DNA"/>
</dbReference>
<keyword evidence="1" id="KW-0866">Nonsense-mediated mRNA decay</keyword>
<gene>
    <name evidence="5" type="primary">Smg7</name>
    <name evidence="5" type="ORF">NPIL_465941</name>
</gene>
<evidence type="ECO:0000259" key="4">
    <source>
        <dbReference type="Pfam" id="PF10374"/>
    </source>
</evidence>
<sequence length="1013" mass="113963">MKASPSQIFDEAQALKISLSGESQSSNDVFQKRQELCHLYESLLLIDLDYALDKKVEQDLWSFIFRNPISACQSKAREHKKSNHSYSNSQLSTLLETASGFYLQLLQKLCCAYDIDIPSHPRDSVFGLTKEWDSRYPVARQPRKSSLFYICQHCLVHLGDIARYRGQSLQAETFYRHAVGLVPSNGQPYNQLALLEAASGEKLSTVFYYVRSLCVQHPFPLAGNNLRNLFSKMSSDGSGSEGKSRMTAFEYVSVFLQFHALSHLQIDLKKTDSMVQKLTTSLPALIIAEKFESWQLLQMVAVCLFAIEKAWGLVQVNKSKNKKNIDKSKLNTEELKASSQIEELLASMLHAFLLPVHAFLDPKETASYYTLPSVKIILDWLIQDPPLFQHEALTKNPQVWHGLCKLFNDLDATTKDPFDLEKFEDVPLPEDWDFISFLPLKKSQRRLKFNLNISIPNDEESIWLRSVRLCKLGECLAGVTMEGLNLLSMSQSDGKRVFKAVHQTESLTEEVLQQIQELTVNPSPSTSLNDAPAMVNGNANLSEVPNTSLRSKPSHGEGVPQQEVRFKLDDMHQCKEKSEADKETLSEKSERRIKDNSVGTSRERRSGRQNVAMQAILQQQRTAQISSTTHGRGQENTKDNSGETVQRQNCRPQNHVDNSHHIRPNPEGCLVSQIVKEVNINRPVHHVSPEQYNQFQQQAHSVGGVQQCDRNEAWIQQFNIHQAGIAPISQVPHDNNPVASYVPNALSRVVRAPAPNFSFQQQQQPPPPQQQSQSNQMIAKQVTSTAFINPPNVLWNYMGFVAPYQQACAGTATQPNTQIIMQQGTAQPAQQLPRQQPSFYVMNGTQQELTPIDASSNILHAYRNPTSGSTIIQQQTPDMIRDQVQEHLANQARMWQQENSRNDIATNHLLNQVVGHPVAQTLQGTLSAQQLQSAGASVSSAIPRELSSNTYSLFNSPWPSGITMPRANNETQHNNIDPVFMQSRIQSLWSGPGPSPLERLLEQQKQRRDGATQ</sequence>
<dbReference type="OrthoDB" id="69928at2759"/>
<dbReference type="GO" id="GO:0070034">
    <property type="term" value="F:telomerase RNA binding"/>
    <property type="evidence" value="ECO:0007669"/>
    <property type="project" value="TreeGrafter"/>
</dbReference>
<feature type="compositionally biased region" description="Polar residues" evidence="2">
    <location>
        <begin position="642"/>
        <end position="656"/>
    </location>
</feature>
<comment type="caution">
    <text evidence="5">The sequence shown here is derived from an EMBL/GenBank/DDBJ whole genome shotgun (WGS) entry which is preliminary data.</text>
</comment>